<dbReference type="EMBL" id="CM003380">
    <property type="protein sequence ID" value="KOM56718.1"/>
    <property type="molecule type" value="Genomic_DNA"/>
</dbReference>
<sequence length="221" mass="24318">MPFDAFDCMCLDLIEPVVNTVELIDSKVIKATFEIEHIDVSIAVIELYTDFDTISIDGSYAECDVVATESSHTGEVVFDELVQVNSEFDIATGIAEMHTIFNPLLELPVVPDAPYNSELVEIIFPVSYTNASIDGCFDSDAYILDDLLNDSDFSCDSSAQWDDSIVHINFDLDVVDDILSSGTDIEEVAYTEGTKVTLWRSLTHSHIEGNVPLKYGGGKVV</sequence>
<reference evidence="2" key="1">
    <citation type="journal article" date="2015" name="Proc. Natl. Acad. Sci. U.S.A.">
        <title>Genome sequencing of adzuki bean (Vigna angularis) provides insight into high starch and low fat accumulation and domestication.</title>
        <authorList>
            <person name="Yang K."/>
            <person name="Tian Z."/>
            <person name="Chen C."/>
            <person name="Luo L."/>
            <person name="Zhao B."/>
            <person name="Wang Z."/>
            <person name="Yu L."/>
            <person name="Li Y."/>
            <person name="Sun Y."/>
            <person name="Li W."/>
            <person name="Chen Y."/>
            <person name="Li Y."/>
            <person name="Zhang Y."/>
            <person name="Ai D."/>
            <person name="Zhao J."/>
            <person name="Shang C."/>
            <person name="Ma Y."/>
            <person name="Wu B."/>
            <person name="Wang M."/>
            <person name="Gao L."/>
            <person name="Sun D."/>
            <person name="Zhang P."/>
            <person name="Guo F."/>
            <person name="Wang W."/>
            <person name="Li Y."/>
            <person name="Wang J."/>
            <person name="Varshney R.K."/>
            <person name="Wang J."/>
            <person name="Ling H.Q."/>
            <person name="Wan P."/>
        </authorList>
    </citation>
    <scope>NUCLEOTIDE SEQUENCE</scope>
    <source>
        <strain evidence="2">cv. Jingnong 6</strain>
    </source>
</reference>
<protein>
    <submittedName>
        <fullName evidence="1">Uncharacterized protein</fullName>
    </submittedName>
</protein>
<dbReference type="AlphaFoldDB" id="A0A0L9VP32"/>
<gene>
    <name evidence="1" type="ORF">LR48_Vigan10g261000</name>
</gene>
<evidence type="ECO:0000313" key="2">
    <source>
        <dbReference type="Proteomes" id="UP000053144"/>
    </source>
</evidence>
<dbReference type="Gramene" id="KOM56718">
    <property type="protein sequence ID" value="KOM56718"/>
    <property type="gene ID" value="LR48_Vigan10g261000"/>
</dbReference>
<accession>A0A0L9VP32</accession>
<proteinExistence type="predicted"/>
<dbReference type="Proteomes" id="UP000053144">
    <property type="component" value="Chromosome 10"/>
</dbReference>
<evidence type="ECO:0000313" key="1">
    <source>
        <dbReference type="EMBL" id="KOM56718.1"/>
    </source>
</evidence>
<name>A0A0L9VP32_PHAAN</name>
<organism evidence="1 2">
    <name type="scientific">Phaseolus angularis</name>
    <name type="common">Azuki bean</name>
    <name type="synonym">Vigna angularis</name>
    <dbReference type="NCBI Taxonomy" id="3914"/>
    <lineage>
        <taxon>Eukaryota</taxon>
        <taxon>Viridiplantae</taxon>
        <taxon>Streptophyta</taxon>
        <taxon>Embryophyta</taxon>
        <taxon>Tracheophyta</taxon>
        <taxon>Spermatophyta</taxon>
        <taxon>Magnoliopsida</taxon>
        <taxon>eudicotyledons</taxon>
        <taxon>Gunneridae</taxon>
        <taxon>Pentapetalae</taxon>
        <taxon>rosids</taxon>
        <taxon>fabids</taxon>
        <taxon>Fabales</taxon>
        <taxon>Fabaceae</taxon>
        <taxon>Papilionoideae</taxon>
        <taxon>50 kb inversion clade</taxon>
        <taxon>NPAAA clade</taxon>
        <taxon>indigoferoid/millettioid clade</taxon>
        <taxon>Phaseoleae</taxon>
        <taxon>Vigna</taxon>
    </lineage>
</organism>